<comment type="caution">
    <text evidence="1">The sequence shown here is derived from an EMBL/GenBank/DDBJ whole genome shotgun (WGS) entry which is preliminary data.</text>
</comment>
<gene>
    <name evidence="1" type="ORF">F4821DRAFT_277153</name>
</gene>
<accession>A0ACC0D6U0</accession>
<keyword evidence="2" id="KW-1185">Reference proteome</keyword>
<evidence type="ECO:0000313" key="2">
    <source>
        <dbReference type="Proteomes" id="UP001497680"/>
    </source>
</evidence>
<sequence>MSNAASKQTPAQRKPRASTPQSQSNKLTKELITTPVSKSRKHAALKGTPTVAVSEEQWDNVNKAIVKTVDLVLAQNIVLDSFGPDYWEMDEGYGIALVAEIRRAIKEICSLSEPRLQRELRQMARNVTHGEFRFSCKGGGVWFRFKMTNLQKAIKPIVNQEPDSLSIVDKKHKEIIDKEEFGVNKGGGVTQTTAVQLSTQPGL</sequence>
<proteinExistence type="predicted"/>
<evidence type="ECO:0000313" key="1">
    <source>
        <dbReference type="EMBL" id="KAI6088402.1"/>
    </source>
</evidence>
<reference evidence="1 2" key="1">
    <citation type="journal article" date="2022" name="New Phytol.">
        <title>Ecological generalism drives hyperdiversity of secondary metabolite gene clusters in xylarialean endophytes.</title>
        <authorList>
            <person name="Franco M.E.E."/>
            <person name="Wisecaver J.H."/>
            <person name="Arnold A.E."/>
            <person name="Ju Y.M."/>
            <person name="Slot J.C."/>
            <person name="Ahrendt S."/>
            <person name="Moore L.P."/>
            <person name="Eastman K.E."/>
            <person name="Scott K."/>
            <person name="Konkel Z."/>
            <person name="Mondo S.J."/>
            <person name="Kuo A."/>
            <person name="Hayes R.D."/>
            <person name="Haridas S."/>
            <person name="Andreopoulos B."/>
            <person name="Riley R."/>
            <person name="LaButti K."/>
            <person name="Pangilinan J."/>
            <person name="Lipzen A."/>
            <person name="Amirebrahimi M."/>
            <person name="Yan J."/>
            <person name="Adam C."/>
            <person name="Keymanesh K."/>
            <person name="Ng V."/>
            <person name="Louie K."/>
            <person name="Northen T."/>
            <person name="Drula E."/>
            <person name="Henrissat B."/>
            <person name="Hsieh H.M."/>
            <person name="Youens-Clark K."/>
            <person name="Lutzoni F."/>
            <person name="Miadlikowska J."/>
            <person name="Eastwood D.C."/>
            <person name="Hamelin R.C."/>
            <person name="Grigoriev I.V."/>
            <person name="U'Ren J.M."/>
        </authorList>
    </citation>
    <scope>NUCLEOTIDE SEQUENCE [LARGE SCALE GENOMIC DNA]</scope>
    <source>
        <strain evidence="1 2">ER1909</strain>
    </source>
</reference>
<name>A0ACC0D6U0_9PEZI</name>
<dbReference type="EMBL" id="MU394301">
    <property type="protein sequence ID" value="KAI6088402.1"/>
    <property type="molecule type" value="Genomic_DNA"/>
</dbReference>
<protein>
    <submittedName>
        <fullName evidence="1">Uncharacterized protein</fullName>
    </submittedName>
</protein>
<dbReference type="Proteomes" id="UP001497680">
    <property type="component" value="Unassembled WGS sequence"/>
</dbReference>
<organism evidence="1 2">
    <name type="scientific">Hypoxylon rubiginosum</name>
    <dbReference type="NCBI Taxonomy" id="110542"/>
    <lineage>
        <taxon>Eukaryota</taxon>
        <taxon>Fungi</taxon>
        <taxon>Dikarya</taxon>
        <taxon>Ascomycota</taxon>
        <taxon>Pezizomycotina</taxon>
        <taxon>Sordariomycetes</taxon>
        <taxon>Xylariomycetidae</taxon>
        <taxon>Xylariales</taxon>
        <taxon>Hypoxylaceae</taxon>
        <taxon>Hypoxylon</taxon>
    </lineage>
</organism>